<reference evidence="2 3" key="1">
    <citation type="submission" date="2010-08" db="EMBL/GenBank/DDBJ databases">
        <authorList>
            <consortium name="US DOE Joint Genome Institute (JGI-PGF)"/>
            <person name="Lucas S."/>
            <person name="Copeland A."/>
            <person name="Lapidus A."/>
            <person name="Cheng J.-F."/>
            <person name="Bruce D."/>
            <person name="Goodwin L."/>
            <person name="Pitluck S."/>
            <person name="Land M.L."/>
            <person name="Hauser L."/>
            <person name="Chang Y.-J."/>
            <person name="Anderson I.J."/>
            <person name="Johnson E."/>
            <person name="Mulhopadhyay B."/>
            <person name="Kyrpides N."/>
            <person name="Woyke T.J."/>
        </authorList>
    </citation>
    <scope>NUCLEOTIDE SEQUENCE [LARGE SCALE GENOMIC DNA]</scope>
    <source>
        <strain evidence="2 3">6</strain>
    </source>
</reference>
<evidence type="ECO:0000313" key="3">
    <source>
        <dbReference type="Proteomes" id="UP000005753"/>
    </source>
</evidence>
<dbReference type="STRING" id="633697.EubceDRAFT1_0192"/>
<dbReference type="AlphaFoldDB" id="I5AQH9"/>
<dbReference type="eggNOG" id="COG2129">
    <property type="taxonomic scope" value="Bacteria"/>
</dbReference>
<dbReference type="InterPro" id="IPR051693">
    <property type="entry name" value="UPF0046_metallophosphoest"/>
</dbReference>
<dbReference type="InterPro" id="IPR004843">
    <property type="entry name" value="Calcineurin-like_PHP"/>
</dbReference>
<organism evidence="2 3">
    <name type="scientific">Eubacterium cellulosolvens (strain ATCC 43171 / JCM 9499 / 6)</name>
    <name type="common">Cillobacterium cellulosolvens</name>
    <dbReference type="NCBI Taxonomy" id="633697"/>
    <lineage>
        <taxon>Bacteria</taxon>
        <taxon>Bacillati</taxon>
        <taxon>Bacillota</taxon>
        <taxon>Clostridia</taxon>
        <taxon>Eubacteriales</taxon>
        <taxon>Eubacteriaceae</taxon>
        <taxon>Eubacterium</taxon>
    </lineage>
</organism>
<dbReference type="SUPFAM" id="SSF56300">
    <property type="entry name" value="Metallo-dependent phosphatases"/>
    <property type="match status" value="1"/>
</dbReference>
<dbReference type="InterPro" id="IPR029052">
    <property type="entry name" value="Metallo-depent_PP-like"/>
</dbReference>
<dbReference type="Pfam" id="PF00149">
    <property type="entry name" value="Metallophos"/>
    <property type="match status" value="1"/>
</dbReference>
<sequence>MKILVLADEEEKKYWDYYKPGALKDYNLIISCGDLNRRYLEFIVTMASCPVLYVRGNHDKTYRKEPPEGCICIEDKVYDYKGLRILGLGGSNRYIPGAPEQYTNQEMENRIHKVNREIVLRNGFDILVTHSPAKGYGDMDDLPHIGFDSFNALLEKWKPGYMFYGHVHSTYSHGKFEREMMHPSGTKLINAFGSYEFEIGEDEYPAVGQTGSFLYDLVMTLKDKKRKT</sequence>
<name>I5AQH9_EUBC6</name>
<dbReference type="PANTHER" id="PTHR12905">
    <property type="entry name" value="METALLOPHOSPHOESTERASE"/>
    <property type="match status" value="1"/>
</dbReference>
<dbReference type="PANTHER" id="PTHR12905:SF0">
    <property type="entry name" value="CALCINEURIN-LIKE PHOSPHOESTERASE DOMAIN-CONTAINING PROTEIN"/>
    <property type="match status" value="1"/>
</dbReference>
<dbReference type="EMBL" id="CM001487">
    <property type="protein sequence ID" value="EIM56052.1"/>
    <property type="molecule type" value="Genomic_DNA"/>
</dbReference>
<reference evidence="2 3" key="2">
    <citation type="submission" date="2012-02" db="EMBL/GenBank/DDBJ databases">
        <title>Improved High-Quality Draft sequence of Eubacterium cellulosolvens 6.</title>
        <authorList>
            <consortium name="US DOE Joint Genome Institute"/>
            <person name="Lucas S."/>
            <person name="Han J."/>
            <person name="Lapidus A."/>
            <person name="Cheng J.-F."/>
            <person name="Goodwin L."/>
            <person name="Pitluck S."/>
            <person name="Peters L."/>
            <person name="Mikhailova N."/>
            <person name="Gu W."/>
            <person name="Detter J.C."/>
            <person name="Han C."/>
            <person name="Tapia R."/>
            <person name="Land M."/>
            <person name="Hauser L."/>
            <person name="Kyrpides N."/>
            <person name="Ivanova N."/>
            <person name="Pagani I."/>
            <person name="Johnson E."/>
            <person name="Mukhopadhyay B."/>
            <person name="Anderson I."/>
            <person name="Woyke T."/>
        </authorList>
    </citation>
    <scope>NUCLEOTIDE SEQUENCE [LARGE SCALE GENOMIC DNA]</scope>
    <source>
        <strain evidence="2 3">6</strain>
    </source>
</reference>
<dbReference type="Proteomes" id="UP000005753">
    <property type="component" value="Chromosome"/>
</dbReference>
<dbReference type="HOGENOM" id="CLU_095253_0_0_9"/>
<gene>
    <name evidence="2" type="ORF">EubceDRAFT1_0192</name>
</gene>
<feature type="domain" description="Calcineurin-like phosphoesterase" evidence="1">
    <location>
        <begin position="24"/>
        <end position="169"/>
    </location>
</feature>
<dbReference type="GO" id="GO:0016787">
    <property type="term" value="F:hydrolase activity"/>
    <property type="evidence" value="ECO:0007669"/>
    <property type="project" value="InterPro"/>
</dbReference>
<accession>I5AQH9</accession>
<protein>
    <submittedName>
        <fullName evidence="2">Putative phosphoesterase, ICC</fullName>
    </submittedName>
</protein>
<evidence type="ECO:0000313" key="2">
    <source>
        <dbReference type="EMBL" id="EIM56052.1"/>
    </source>
</evidence>
<evidence type="ECO:0000259" key="1">
    <source>
        <dbReference type="Pfam" id="PF00149"/>
    </source>
</evidence>
<proteinExistence type="predicted"/>
<keyword evidence="3" id="KW-1185">Reference proteome</keyword>
<dbReference type="OrthoDB" id="9783591at2"/>
<dbReference type="Gene3D" id="3.60.21.10">
    <property type="match status" value="1"/>
</dbReference>